<dbReference type="STRING" id="1208919.CDSE_0447"/>
<dbReference type="Gene3D" id="3.40.50.10090">
    <property type="match status" value="2"/>
</dbReference>
<protein>
    <submittedName>
        <fullName evidence="2">Uroporphyrinogen-III synthase hemD</fullName>
        <ecNumber evidence="2">4.2.1.75</ecNumber>
    </submittedName>
</protein>
<keyword evidence="2" id="KW-0456">Lyase</keyword>
<sequence>MSFPQTVVLTRPENYSLYNKLKNIGIDVYSMPLLLVEPIKSSDIKMPNNYDFVVFVSGNAIKFYLKKIYNNIGMFSWPSSTFVATVGPSSAKTFRCSKYLYNKENIVMLYPDQADSTYDSESLYCFLNNKFFLSGRRFLIVRGLSGRNWLIEKLRENNFVDVCHVYNRKSVFLSSVYLNLIHKWIKQKKNIVWVFTSQEIVSSFFSNLKSIDCIDWLTNCFFLVTHKKIMSALSSQLLSIKVYTQNIRICDPIEDSILDMLANN</sequence>
<dbReference type="HOGENOM" id="CLU_011276_9_4_4"/>
<dbReference type="GO" id="GO:0033014">
    <property type="term" value="P:tetrapyrrole biosynthetic process"/>
    <property type="evidence" value="ECO:0007669"/>
    <property type="project" value="InterPro"/>
</dbReference>
<dbReference type="Pfam" id="PF02602">
    <property type="entry name" value="HEM4"/>
    <property type="match status" value="1"/>
</dbReference>
<dbReference type="RefSeq" id="WP_015396178.1">
    <property type="nucleotide sequence ID" value="NC_020294.1"/>
</dbReference>
<dbReference type="KEGG" id="kde:CDSE_0447"/>
<dbReference type="OrthoDB" id="9787650at2"/>
<dbReference type="InterPro" id="IPR036108">
    <property type="entry name" value="4pyrrol_syn_uPrphyn_synt_sf"/>
</dbReference>
<gene>
    <name evidence="2" type="ORF">CDSE_0447</name>
</gene>
<dbReference type="Proteomes" id="UP000011547">
    <property type="component" value="Chromosome"/>
</dbReference>
<dbReference type="EMBL" id="CP003803">
    <property type="protein sequence ID" value="AGF46767.1"/>
    <property type="molecule type" value="Genomic_DNA"/>
</dbReference>
<dbReference type="eggNOG" id="COG1587">
    <property type="taxonomic scope" value="Bacteria"/>
</dbReference>
<accession>M1LM26</accession>
<evidence type="ECO:0000259" key="1">
    <source>
        <dbReference type="Pfam" id="PF02602"/>
    </source>
</evidence>
<dbReference type="InterPro" id="IPR003754">
    <property type="entry name" value="4pyrrol_synth_uPrphyn_synth"/>
</dbReference>
<evidence type="ECO:0000313" key="2">
    <source>
        <dbReference type="EMBL" id="AGF46767.1"/>
    </source>
</evidence>
<dbReference type="CDD" id="cd06578">
    <property type="entry name" value="HemD"/>
    <property type="match status" value="1"/>
</dbReference>
<keyword evidence="3" id="KW-1185">Reference proteome</keyword>
<organism evidence="2 3">
    <name type="scientific">Candidatus Kinetoplastidibacterium desouzai TCC079E</name>
    <dbReference type="NCBI Taxonomy" id="1208919"/>
    <lineage>
        <taxon>Bacteria</taxon>
        <taxon>Pseudomonadati</taxon>
        <taxon>Pseudomonadota</taxon>
        <taxon>Betaproteobacteria</taxon>
        <taxon>Candidatus Kinetoplastidibacterium</taxon>
    </lineage>
</organism>
<dbReference type="AlphaFoldDB" id="M1LM26"/>
<evidence type="ECO:0000313" key="3">
    <source>
        <dbReference type="Proteomes" id="UP000011547"/>
    </source>
</evidence>
<dbReference type="GO" id="GO:0004852">
    <property type="term" value="F:uroporphyrinogen-III synthase activity"/>
    <property type="evidence" value="ECO:0007669"/>
    <property type="project" value="UniProtKB-EC"/>
</dbReference>
<dbReference type="EC" id="4.2.1.75" evidence="2"/>
<name>M1LM26_9PROT</name>
<dbReference type="SUPFAM" id="SSF69618">
    <property type="entry name" value="HemD-like"/>
    <property type="match status" value="1"/>
</dbReference>
<proteinExistence type="predicted"/>
<dbReference type="PATRIC" id="fig|1208919.3.peg.205"/>
<reference evidence="2 3" key="1">
    <citation type="journal article" date="2013" name="Genome Biol. Evol.">
        <title>Genome evolution and phylogenomic analysis of candidatus kinetoplastibacterium, the betaproteobacterial endosymbionts of strigomonas and angomonas.</title>
        <authorList>
            <person name="Alves J.M."/>
            <person name="Serrano M.G."/>
            <person name="Maia da Silva F."/>
            <person name="Voegtly L.J."/>
            <person name="Matveyev A.V."/>
            <person name="Teixeira M.M."/>
            <person name="Camargo E.P."/>
            <person name="Buck G.A."/>
        </authorList>
    </citation>
    <scope>NUCLEOTIDE SEQUENCE [LARGE SCALE GENOMIC DNA]</scope>
    <source>
        <strain evidence="2 3">TCC079E</strain>
    </source>
</reference>
<feature type="domain" description="Tetrapyrrole biosynthesis uroporphyrinogen III synthase" evidence="1">
    <location>
        <begin position="19"/>
        <end position="238"/>
    </location>
</feature>